<accession>A0A6M3LVH4</accession>
<dbReference type="AlphaFoldDB" id="A0A6M3LVH4"/>
<reference evidence="1" key="1">
    <citation type="submission" date="2020-03" db="EMBL/GenBank/DDBJ databases">
        <title>The deep terrestrial virosphere.</title>
        <authorList>
            <person name="Holmfeldt K."/>
            <person name="Nilsson E."/>
            <person name="Simone D."/>
            <person name="Lopez-Fernandez M."/>
            <person name="Wu X."/>
            <person name="de Brujin I."/>
            <person name="Lundin D."/>
            <person name="Andersson A."/>
            <person name="Bertilsson S."/>
            <person name="Dopson M."/>
        </authorList>
    </citation>
    <scope>NUCLEOTIDE SEQUENCE</scope>
    <source>
        <strain evidence="1">MM171A01522</strain>
    </source>
</reference>
<sequence length="121" mass="14029">MPEDRWSEKAEKWMWDSCGYAPDTSVEELAEWMKKAKKLEAVKEWWNMFNQCIDSEAVKDKLEEALEPTEGEALPMGIEKLTREMKRIIETEPGIHMTHPLKEAIYSIVRDAWGAAEEAEA</sequence>
<gene>
    <name evidence="1" type="ORF">MM171A01522_0006</name>
</gene>
<name>A0A6M3LVH4_9ZZZZ</name>
<proteinExistence type="predicted"/>
<dbReference type="EMBL" id="MT143609">
    <property type="protein sequence ID" value="QJA98803.1"/>
    <property type="molecule type" value="Genomic_DNA"/>
</dbReference>
<protein>
    <submittedName>
        <fullName evidence="1">Uncharacterized protein</fullName>
    </submittedName>
</protein>
<evidence type="ECO:0000313" key="1">
    <source>
        <dbReference type="EMBL" id="QJA98803.1"/>
    </source>
</evidence>
<organism evidence="1">
    <name type="scientific">viral metagenome</name>
    <dbReference type="NCBI Taxonomy" id="1070528"/>
    <lineage>
        <taxon>unclassified sequences</taxon>
        <taxon>metagenomes</taxon>
        <taxon>organismal metagenomes</taxon>
    </lineage>
</organism>